<keyword evidence="4" id="KW-1185">Reference proteome</keyword>
<dbReference type="GO" id="GO:0033958">
    <property type="term" value="F:DNA-deoxyinosine glycosylase activity"/>
    <property type="evidence" value="ECO:0007669"/>
    <property type="project" value="UniProtKB-EC"/>
</dbReference>
<comment type="caution">
    <text evidence="3">The sequence shown here is derived from an EMBL/GenBank/DDBJ whole genome shotgun (WGS) entry which is preliminary data.</text>
</comment>
<dbReference type="SUPFAM" id="SSF52141">
    <property type="entry name" value="Uracil-DNA glycosylase-like"/>
    <property type="match status" value="1"/>
</dbReference>
<evidence type="ECO:0000259" key="1">
    <source>
        <dbReference type="Pfam" id="PF03167"/>
    </source>
</evidence>
<evidence type="ECO:0000313" key="4">
    <source>
        <dbReference type="Proteomes" id="UP000247612"/>
    </source>
</evidence>
<dbReference type="OrthoDB" id="9799921at2"/>
<dbReference type="EMBL" id="JALDAW010000016">
    <property type="protein sequence ID" value="MDY5168555.1"/>
    <property type="molecule type" value="Genomic_DNA"/>
</dbReference>
<evidence type="ECO:0000313" key="3">
    <source>
        <dbReference type="EMBL" id="PXX77850.1"/>
    </source>
</evidence>
<feature type="domain" description="Uracil-DNA glycosylase-like" evidence="1">
    <location>
        <begin position="8"/>
        <end position="156"/>
    </location>
</feature>
<dbReference type="Proteomes" id="UP001276902">
    <property type="component" value="Unassembled WGS sequence"/>
</dbReference>
<dbReference type="Gene3D" id="3.40.470.10">
    <property type="entry name" value="Uracil-DNA glycosylase-like domain"/>
    <property type="match status" value="1"/>
</dbReference>
<protein>
    <submittedName>
        <fullName evidence="2">DNA-deoxyinosine glycosylase</fullName>
        <ecNumber evidence="2">3.2.2.15</ecNumber>
    </submittedName>
    <submittedName>
        <fullName evidence="3">G/U mismatch-specific uracil-DNA glycosylase</fullName>
    </submittedName>
</protein>
<dbReference type="AlphaFoldDB" id="A0A2V2EZV1"/>
<dbReference type="Pfam" id="PF03167">
    <property type="entry name" value="UDG"/>
    <property type="match status" value="1"/>
</dbReference>
<sequence>MLKGFEPIYSDHSKTLILGSMPSVVSLEKQEYYGFHLNRFWKIMSVYSGRQFPDYDAKKQMILDYDFALWDVIQGCEREGSLDSKIKNPICSDILGLLEKAPAICRIICNGKKAAELFDRHFKAQVDCEIIYLPSTSNANRTIKEHELFEVWLKALNT</sequence>
<gene>
    <name evidence="3" type="ORF">DES51_109102</name>
    <name evidence="2" type="ORF">MQE39_10560</name>
</gene>
<keyword evidence="2" id="KW-0378">Hydrolase</keyword>
<name>A0A2V2EZV1_9FIRM</name>
<proteinExistence type="predicted"/>
<dbReference type="STRING" id="1034346.GCA_000313565_02763"/>
<evidence type="ECO:0000313" key="2">
    <source>
        <dbReference type="EMBL" id="MDY5168555.1"/>
    </source>
</evidence>
<dbReference type="NCBIfam" id="TIGR04274">
    <property type="entry name" value="hypoxanDNAglyco"/>
    <property type="match status" value="1"/>
</dbReference>
<accession>A0A2V2EZV1</accession>
<keyword evidence="2" id="KW-0326">Glycosidase</keyword>
<dbReference type="InterPro" id="IPR005122">
    <property type="entry name" value="Uracil-DNA_glycosylase-like"/>
</dbReference>
<dbReference type="EMBL" id="QJKH01000009">
    <property type="protein sequence ID" value="PXX77850.1"/>
    <property type="molecule type" value="Genomic_DNA"/>
</dbReference>
<dbReference type="InterPro" id="IPR026353">
    <property type="entry name" value="Hypoxan-DNA_Glyclase"/>
</dbReference>
<dbReference type="CDD" id="cd10032">
    <property type="entry name" value="UDG-F6_HDG"/>
    <property type="match status" value="1"/>
</dbReference>
<dbReference type="RefSeq" id="WP_022939047.1">
    <property type="nucleotide sequence ID" value="NZ_BAABZA010000010.1"/>
</dbReference>
<organism evidence="3 4">
    <name type="scientific">Dielma fastidiosa</name>
    <dbReference type="NCBI Taxonomy" id="1034346"/>
    <lineage>
        <taxon>Bacteria</taxon>
        <taxon>Bacillati</taxon>
        <taxon>Bacillota</taxon>
        <taxon>Erysipelotrichia</taxon>
        <taxon>Erysipelotrichales</taxon>
        <taxon>Erysipelotrichaceae</taxon>
        <taxon>Dielma</taxon>
    </lineage>
</organism>
<dbReference type="EC" id="3.2.2.15" evidence="2"/>
<reference evidence="3 4" key="1">
    <citation type="submission" date="2018-05" db="EMBL/GenBank/DDBJ databases">
        <title>Genomic Encyclopedia of Type Strains, Phase IV (KMG-IV): sequencing the most valuable type-strain genomes for metagenomic binning, comparative biology and taxonomic classification.</title>
        <authorList>
            <person name="Goeker M."/>
        </authorList>
    </citation>
    <scope>NUCLEOTIDE SEQUENCE [LARGE SCALE GENOMIC DNA]</scope>
    <source>
        <strain evidence="3 4">JC118</strain>
    </source>
</reference>
<dbReference type="InterPro" id="IPR036895">
    <property type="entry name" value="Uracil-DNA_glycosylase-like_sf"/>
</dbReference>
<dbReference type="Proteomes" id="UP000247612">
    <property type="component" value="Unassembled WGS sequence"/>
</dbReference>
<reference evidence="2" key="2">
    <citation type="submission" date="2022-03" db="EMBL/GenBank/DDBJ databases">
        <title>First case of bacteraemia caused by Dielma fastidiosa in a patient hospitalised with diverticulitis.</title>
        <authorList>
            <person name="Forman-Ankjaer B."/>
            <person name="Hvid-Jensen F."/>
            <person name="Kobel C.M."/>
            <person name="Greve T."/>
        </authorList>
    </citation>
    <scope>NUCLEOTIDE SEQUENCE</scope>
    <source>
        <strain evidence="2">AUH_DF_2021</strain>
    </source>
</reference>